<organism evidence="1 2">
    <name type="scientific">Capillibacterium thermochitinicola</name>
    <dbReference type="NCBI Taxonomy" id="2699427"/>
    <lineage>
        <taxon>Bacteria</taxon>
        <taxon>Bacillati</taxon>
        <taxon>Bacillota</taxon>
        <taxon>Capillibacterium</taxon>
    </lineage>
</organism>
<name>A0A8J6I0N5_9FIRM</name>
<proteinExistence type="predicted"/>
<protein>
    <submittedName>
        <fullName evidence="1">Spore coat associated protein CotJA</fullName>
    </submittedName>
</protein>
<evidence type="ECO:0000313" key="1">
    <source>
        <dbReference type="EMBL" id="MBA2133286.1"/>
    </source>
</evidence>
<gene>
    <name evidence="1" type="ORF">G5B42_06990</name>
</gene>
<comment type="caution">
    <text evidence="1">The sequence shown here is derived from an EMBL/GenBank/DDBJ whole genome shotgun (WGS) entry which is preliminary data.</text>
</comment>
<evidence type="ECO:0000313" key="2">
    <source>
        <dbReference type="Proteomes" id="UP000657177"/>
    </source>
</evidence>
<sequence>MYTSNDHMRLARAYVPFQIFSKRWEPMEGLLKGTIFPELYFPYRKDKR</sequence>
<dbReference type="InterPro" id="IPR020256">
    <property type="entry name" value="Spore_coat_CotJA"/>
</dbReference>
<dbReference type="EMBL" id="JAAKDE010000013">
    <property type="protein sequence ID" value="MBA2133286.1"/>
    <property type="molecule type" value="Genomic_DNA"/>
</dbReference>
<dbReference type="AlphaFoldDB" id="A0A8J6I0N5"/>
<keyword evidence="2" id="KW-1185">Reference proteome</keyword>
<reference evidence="1" key="1">
    <citation type="submission" date="2020-06" db="EMBL/GenBank/DDBJ databases">
        <title>Novel chitinolytic bacterium.</title>
        <authorList>
            <person name="Ungkulpasvich U."/>
            <person name="Kosugi A."/>
            <person name="Uke A."/>
        </authorList>
    </citation>
    <scope>NUCLEOTIDE SEQUENCE</scope>
    <source>
        <strain evidence="1">UUS1-1</strain>
    </source>
</reference>
<accession>A0A8J6I0N5</accession>
<dbReference type="Proteomes" id="UP000657177">
    <property type="component" value="Unassembled WGS sequence"/>
</dbReference>
<dbReference type="Pfam" id="PF11007">
    <property type="entry name" value="CotJA"/>
    <property type="match status" value="1"/>
</dbReference>